<gene>
    <name evidence="1" type="ORF">SGM_0881</name>
</gene>
<evidence type="ECO:0000313" key="2">
    <source>
        <dbReference type="Proteomes" id="UP000003022"/>
    </source>
</evidence>
<protein>
    <recommendedName>
        <fullName evidence="3">SpoOJ or ParA or ParB or repB family protein</fullName>
    </recommendedName>
</protein>
<comment type="caution">
    <text evidence="1">The sequence shown here is derived from an EMBL/GenBank/DDBJ whole genome shotgun (WGS) entry which is preliminary data.</text>
</comment>
<dbReference type="PIRSF" id="PIRSF033563">
    <property type="entry name" value="UCP033563"/>
    <property type="match status" value="1"/>
</dbReference>
<proteinExistence type="predicted"/>
<dbReference type="eggNOG" id="COG4198">
    <property type="taxonomic scope" value="Bacteria"/>
</dbReference>
<dbReference type="Proteomes" id="UP000003022">
    <property type="component" value="Unassembled WGS sequence"/>
</dbReference>
<evidence type="ECO:0008006" key="3">
    <source>
        <dbReference type="Google" id="ProtNLM"/>
    </source>
</evidence>
<organism evidence="1 2">
    <name type="scientific">Streptomyces griseoaurantiacus M045</name>
    <dbReference type="NCBI Taxonomy" id="996637"/>
    <lineage>
        <taxon>Bacteria</taxon>
        <taxon>Bacillati</taxon>
        <taxon>Actinomycetota</taxon>
        <taxon>Actinomycetes</taxon>
        <taxon>Kitasatosporales</taxon>
        <taxon>Streptomycetaceae</taxon>
        <taxon>Streptomyces</taxon>
        <taxon>Streptomyces aurantiacus group</taxon>
    </lineage>
</organism>
<dbReference type="AlphaFoldDB" id="F3NCL7"/>
<dbReference type="STRING" id="996637.SGM_0881"/>
<keyword evidence="2" id="KW-1185">Reference proteome</keyword>
<reference evidence="1 2" key="1">
    <citation type="journal article" date="2011" name="J. Bacteriol.">
        <title>Draft genome sequence of the marine bacterium Streptomyces griseoaurantiacus M045, which produces novel manumycin-type antibiotics with a pABA core component.</title>
        <authorList>
            <person name="Li F."/>
            <person name="Jiang P."/>
            <person name="Zheng H."/>
            <person name="Wang S."/>
            <person name="Zhao G."/>
            <person name="Qin S."/>
            <person name="Liu Z."/>
        </authorList>
    </citation>
    <scope>NUCLEOTIDE SEQUENCE [LARGE SCALE GENOMIC DNA]</scope>
    <source>
        <strain evidence="1 2">M045</strain>
    </source>
</reference>
<dbReference type="InterPro" id="IPR008323">
    <property type="entry name" value="UCP033563"/>
</dbReference>
<dbReference type="Pfam" id="PF06245">
    <property type="entry name" value="DUF1015"/>
    <property type="match status" value="1"/>
</dbReference>
<dbReference type="PANTHER" id="PTHR36454:SF1">
    <property type="entry name" value="DUF1015 DOMAIN-CONTAINING PROTEIN"/>
    <property type="match status" value="1"/>
</dbReference>
<dbReference type="PANTHER" id="PTHR36454">
    <property type="entry name" value="LMO2823 PROTEIN"/>
    <property type="match status" value="1"/>
</dbReference>
<dbReference type="EMBL" id="AEYX01000015">
    <property type="protein sequence ID" value="EGG48841.1"/>
    <property type="molecule type" value="Genomic_DNA"/>
</dbReference>
<evidence type="ECO:0000313" key="1">
    <source>
        <dbReference type="EMBL" id="EGG48841.1"/>
    </source>
</evidence>
<accession>F3NCL7</accession>
<name>F3NCL7_9ACTN</name>
<sequence length="417" mass="45576">MGLDLAPFRGLRYDPRRVGSLAAVTSPPYDVVVRPDGLLHLESADPHNIVRLILPQAGTSAARNERAADTLNRWIAEGVLARDPSPALYVYEQRDGEGLLQRGLIGALRLSEPSDGLVLPHEDVMPHVVADRADLMRATRANLEPLLLTYRGKGGTTGAHAVVERATGRPPLLSTTTEDGFGHRLWAVTDPADIAEARADLAGHQALIADGHHRWATYLRLRAEHPAPGPWDFGLVLLVDTARHPLRVRAIHRLLPRLPVADALATLTDLFRVRHLRTASLDEALDALAEAVRDGNAFLLAGDGAFHLVDRPSPDLLTRTVPKDRPEAWRTLDATVLHATLLEHVWRIPEDSPEHVAYIHDTASTVEKAEREGGTAVLLHPVQEDIVRSLAQRGVTMPRKSTSFGPKPATGLVLRTL</sequence>